<reference evidence="4" key="1">
    <citation type="submission" date="2020-07" db="EMBL/GenBank/DDBJ databases">
        <title>Huge and variable diversity of episymbiotic CPR bacteria and DPANN archaea in groundwater ecosystems.</title>
        <authorList>
            <person name="He C.Y."/>
            <person name="Keren R."/>
            <person name="Whittaker M."/>
            <person name="Farag I.F."/>
            <person name="Doudna J."/>
            <person name="Cate J.H.D."/>
            <person name="Banfield J.F."/>
        </authorList>
    </citation>
    <scope>NUCLEOTIDE SEQUENCE</scope>
    <source>
        <strain evidence="4">NC_groundwater_418_Ag_B-0.1um_45_10</strain>
    </source>
</reference>
<organism evidence="4 5">
    <name type="scientific">Candidatus Sungiibacteriota bacterium</name>
    <dbReference type="NCBI Taxonomy" id="2750080"/>
    <lineage>
        <taxon>Bacteria</taxon>
        <taxon>Candidatus Sungiibacteriota</taxon>
    </lineage>
</organism>
<comment type="caution">
    <text evidence="4">The sequence shown here is derived from an EMBL/GenBank/DDBJ whole genome shotgun (WGS) entry which is preliminary data.</text>
</comment>
<dbReference type="InterPro" id="IPR029028">
    <property type="entry name" value="Alpha/beta_knot_MTases"/>
</dbReference>
<protein>
    <submittedName>
        <fullName evidence="4">TrmH family RNA methyltransferase</fullName>
    </submittedName>
</protein>
<dbReference type="GO" id="GO:0008173">
    <property type="term" value="F:RNA methyltransferase activity"/>
    <property type="evidence" value="ECO:0007669"/>
    <property type="project" value="InterPro"/>
</dbReference>
<dbReference type="Proteomes" id="UP000709672">
    <property type="component" value="Unassembled WGS sequence"/>
</dbReference>
<dbReference type="Gene3D" id="3.40.1280.10">
    <property type="match status" value="1"/>
</dbReference>
<dbReference type="InterPro" id="IPR001537">
    <property type="entry name" value="SpoU_MeTrfase"/>
</dbReference>
<gene>
    <name evidence="4" type="ORF">HYV66_02700</name>
</gene>
<dbReference type="GO" id="GO:0005829">
    <property type="term" value="C:cytosol"/>
    <property type="evidence" value="ECO:0007669"/>
    <property type="project" value="TreeGrafter"/>
</dbReference>
<feature type="domain" description="tRNA/rRNA methyltransferase SpoU type" evidence="3">
    <location>
        <begin position="4"/>
        <end position="145"/>
    </location>
</feature>
<evidence type="ECO:0000256" key="2">
    <source>
        <dbReference type="ARBA" id="ARBA00022679"/>
    </source>
</evidence>
<sequence length="149" mass="16266">MKQLSLILHNIRSAYNVGAIFRTADAAGVKKIYLGGYTPTPAHPKVAKTSLGAEKSVVWEKCFSAWRLIDKLKSKGVKIAALEQTPASLDYRRFKPVFPLAVIVGNEVKGLSVTIIKRADSVCHIPMRGKKESLNAAVAAGVFIYKILE</sequence>
<name>A0A932DSJ7_9BACT</name>
<keyword evidence="2" id="KW-0808">Transferase</keyword>
<evidence type="ECO:0000256" key="1">
    <source>
        <dbReference type="ARBA" id="ARBA00022603"/>
    </source>
</evidence>
<dbReference type="EMBL" id="JACPHQ010000036">
    <property type="protein sequence ID" value="MBI2466110.1"/>
    <property type="molecule type" value="Genomic_DNA"/>
</dbReference>
<dbReference type="GO" id="GO:0003723">
    <property type="term" value="F:RNA binding"/>
    <property type="evidence" value="ECO:0007669"/>
    <property type="project" value="InterPro"/>
</dbReference>
<dbReference type="GO" id="GO:0032259">
    <property type="term" value="P:methylation"/>
    <property type="evidence" value="ECO:0007669"/>
    <property type="project" value="UniProtKB-KW"/>
</dbReference>
<evidence type="ECO:0000313" key="4">
    <source>
        <dbReference type="EMBL" id="MBI2466110.1"/>
    </source>
</evidence>
<dbReference type="Pfam" id="PF00588">
    <property type="entry name" value="SpoU_methylase"/>
    <property type="match status" value="1"/>
</dbReference>
<proteinExistence type="predicted"/>
<evidence type="ECO:0000313" key="5">
    <source>
        <dbReference type="Proteomes" id="UP000709672"/>
    </source>
</evidence>
<dbReference type="PANTHER" id="PTHR46429">
    <property type="entry name" value="23S RRNA (GUANOSINE-2'-O-)-METHYLTRANSFERASE RLMB"/>
    <property type="match status" value="1"/>
</dbReference>
<dbReference type="InterPro" id="IPR029026">
    <property type="entry name" value="tRNA_m1G_MTases_N"/>
</dbReference>
<dbReference type="GO" id="GO:0006396">
    <property type="term" value="P:RNA processing"/>
    <property type="evidence" value="ECO:0007669"/>
    <property type="project" value="InterPro"/>
</dbReference>
<dbReference type="InterPro" id="IPR004441">
    <property type="entry name" value="rRNA_MeTrfase_TrmH"/>
</dbReference>
<dbReference type="AlphaFoldDB" id="A0A932DSJ7"/>
<keyword evidence="1 4" id="KW-0489">Methyltransferase</keyword>
<accession>A0A932DSJ7</accession>
<dbReference type="PANTHER" id="PTHR46429:SF1">
    <property type="entry name" value="23S RRNA (GUANOSINE-2'-O-)-METHYLTRANSFERASE RLMB"/>
    <property type="match status" value="1"/>
</dbReference>
<dbReference type="SUPFAM" id="SSF75217">
    <property type="entry name" value="alpha/beta knot"/>
    <property type="match status" value="1"/>
</dbReference>
<evidence type="ECO:0000259" key="3">
    <source>
        <dbReference type="Pfam" id="PF00588"/>
    </source>
</evidence>